<evidence type="ECO:0000313" key="1">
    <source>
        <dbReference type="EMBL" id="CAJ0602155.1"/>
    </source>
</evidence>
<protein>
    <submittedName>
        <fullName evidence="1">Uncharacterized protein</fullName>
    </submittedName>
</protein>
<dbReference type="Proteomes" id="UP001176961">
    <property type="component" value="Unassembled WGS sequence"/>
</dbReference>
<comment type="caution">
    <text evidence="1">The sequence shown here is derived from an EMBL/GenBank/DDBJ whole genome shotgun (WGS) entry which is preliminary data.</text>
</comment>
<gene>
    <name evidence="1" type="ORF">CYNAS_LOCUS14138</name>
</gene>
<proteinExistence type="predicted"/>
<keyword evidence="2" id="KW-1185">Reference proteome</keyword>
<sequence>MRFLTQFILLFTIPFLFGKSVSTDISPEVWYCNNTLLKQTVARALSNDAVNQNIDEIQAYLENSLLAYFTETNGKWLISVSKFHRVSGYIDDAAANSKTFCAINDSSLEVYVVVMRVE</sequence>
<organism evidence="1 2">
    <name type="scientific">Cylicocyclus nassatus</name>
    <name type="common">Nematode worm</name>
    <dbReference type="NCBI Taxonomy" id="53992"/>
    <lineage>
        <taxon>Eukaryota</taxon>
        <taxon>Metazoa</taxon>
        <taxon>Ecdysozoa</taxon>
        <taxon>Nematoda</taxon>
        <taxon>Chromadorea</taxon>
        <taxon>Rhabditida</taxon>
        <taxon>Rhabditina</taxon>
        <taxon>Rhabditomorpha</taxon>
        <taxon>Strongyloidea</taxon>
        <taxon>Strongylidae</taxon>
        <taxon>Cylicocyclus</taxon>
    </lineage>
</organism>
<dbReference type="EMBL" id="CATQJL010000305">
    <property type="protein sequence ID" value="CAJ0602155.1"/>
    <property type="molecule type" value="Genomic_DNA"/>
</dbReference>
<name>A0AA36H163_CYLNA</name>
<reference evidence="1" key="1">
    <citation type="submission" date="2023-07" db="EMBL/GenBank/DDBJ databases">
        <authorList>
            <consortium name="CYATHOMIX"/>
        </authorList>
    </citation>
    <scope>NUCLEOTIDE SEQUENCE</scope>
    <source>
        <strain evidence="1">N/A</strain>
    </source>
</reference>
<evidence type="ECO:0000313" key="2">
    <source>
        <dbReference type="Proteomes" id="UP001176961"/>
    </source>
</evidence>
<dbReference type="AlphaFoldDB" id="A0AA36H163"/>
<accession>A0AA36H163</accession>